<comment type="caution">
    <text evidence="1">The sequence shown here is derived from an EMBL/GenBank/DDBJ whole genome shotgun (WGS) entry which is preliminary data.</text>
</comment>
<name>A0ABU4IQ21_9VIBR</name>
<reference evidence="1 2" key="1">
    <citation type="submission" date="2023-11" db="EMBL/GenBank/DDBJ databases">
        <title>Plant-associative lifestyle of Vibrio porteresiae and its evolutionary dynamics.</title>
        <authorList>
            <person name="Rameshkumar N."/>
            <person name="Kirti K."/>
        </authorList>
    </citation>
    <scope>NUCLEOTIDE SEQUENCE [LARGE SCALE GENOMIC DNA]</scope>
    <source>
        <strain evidence="1 2">MSSRF7</strain>
    </source>
</reference>
<accession>A0ABU4IQ21</accession>
<dbReference type="Pfam" id="PF12305">
    <property type="entry name" value="DUF3630"/>
    <property type="match status" value="1"/>
</dbReference>
<sequence>MMAEFTLHEYFAASGVVVVATQDFDFDSFPRLGGRLIELLPASIIEQQCDADIHTWLIDFEGTRLFLKAEHYASALWLEALNPTEDREVMDFLAHLLTQGL</sequence>
<gene>
    <name evidence="1" type="ORF">SBX64_02860</name>
</gene>
<dbReference type="Proteomes" id="UP001279860">
    <property type="component" value="Unassembled WGS sequence"/>
</dbReference>
<dbReference type="RefSeq" id="WP_211252051.1">
    <property type="nucleotide sequence ID" value="NZ_AP024903.1"/>
</dbReference>
<evidence type="ECO:0000313" key="2">
    <source>
        <dbReference type="Proteomes" id="UP001279860"/>
    </source>
</evidence>
<protein>
    <submittedName>
        <fullName evidence="1">DUF3630 family protein</fullName>
    </submittedName>
</protein>
<evidence type="ECO:0000313" key="1">
    <source>
        <dbReference type="EMBL" id="MDW6091496.1"/>
    </source>
</evidence>
<keyword evidence="2" id="KW-1185">Reference proteome</keyword>
<proteinExistence type="predicted"/>
<dbReference type="InterPro" id="IPR022080">
    <property type="entry name" value="DUF3630"/>
</dbReference>
<organism evidence="1 2">
    <name type="scientific">Vibrio rhizosphaerae</name>
    <dbReference type="NCBI Taxonomy" id="398736"/>
    <lineage>
        <taxon>Bacteria</taxon>
        <taxon>Pseudomonadati</taxon>
        <taxon>Pseudomonadota</taxon>
        <taxon>Gammaproteobacteria</taxon>
        <taxon>Vibrionales</taxon>
        <taxon>Vibrionaceae</taxon>
        <taxon>Vibrio</taxon>
    </lineage>
</organism>
<dbReference type="EMBL" id="JAWRCP010000001">
    <property type="protein sequence ID" value="MDW6091496.1"/>
    <property type="molecule type" value="Genomic_DNA"/>
</dbReference>